<sequence length="241" mass="26986">MSIIEPTTSSCDEEEVPWVEWSCLINRTLAKDVRPFLLYRATLVTPDGGREEVEIYLSPSPRHEALVLQGLGSMTGIPRVYGVTKPGSEALVLALTKGLTLDYWLDEGQTIICMTALLYVCKIISRMHSQGISYGNLSVTNILVDIEESGQLDVSLLGFHRTNMNATEEEIKADEIQMYSLIKDITEDIKEESFTHIRDELRHLFENIVGALTLVEIVLVLCGFLNNHPNGLVSPYHPRNP</sequence>
<gene>
    <name evidence="1" type="ORF">E2C01_054990</name>
</gene>
<protein>
    <recommendedName>
        <fullName evidence="3">Protein kinase domain-containing protein</fullName>
    </recommendedName>
</protein>
<reference evidence="1 2" key="1">
    <citation type="submission" date="2019-05" db="EMBL/GenBank/DDBJ databases">
        <title>Another draft genome of Portunus trituberculatus and its Hox gene families provides insights of decapod evolution.</title>
        <authorList>
            <person name="Jeong J.-H."/>
            <person name="Song I."/>
            <person name="Kim S."/>
            <person name="Choi T."/>
            <person name="Kim D."/>
            <person name="Ryu S."/>
            <person name="Kim W."/>
        </authorList>
    </citation>
    <scope>NUCLEOTIDE SEQUENCE [LARGE SCALE GENOMIC DNA]</scope>
    <source>
        <tissue evidence="1">Muscle</tissue>
    </source>
</reference>
<dbReference type="AlphaFoldDB" id="A0A5B7GL43"/>
<dbReference type="EMBL" id="VSRR010018043">
    <property type="protein sequence ID" value="MPC60930.1"/>
    <property type="molecule type" value="Genomic_DNA"/>
</dbReference>
<evidence type="ECO:0000313" key="1">
    <source>
        <dbReference type="EMBL" id="MPC60930.1"/>
    </source>
</evidence>
<accession>A0A5B7GL43</accession>
<dbReference type="Pfam" id="PF06293">
    <property type="entry name" value="Kdo"/>
    <property type="match status" value="1"/>
</dbReference>
<name>A0A5B7GL43_PORTR</name>
<evidence type="ECO:0000313" key="2">
    <source>
        <dbReference type="Proteomes" id="UP000324222"/>
    </source>
</evidence>
<organism evidence="1 2">
    <name type="scientific">Portunus trituberculatus</name>
    <name type="common">Swimming crab</name>
    <name type="synonym">Neptunus trituberculatus</name>
    <dbReference type="NCBI Taxonomy" id="210409"/>
    <lineage>
        <taxon>Eukaryota</taxon>
        <taxon>Metazoa</taxon>
        <taxon>Ecdysozoa</taxon>
        <taxon>Arthropoda</taxon>
        <taxon>Crustacea</taxon>
        <taxon>Multicrustacea</taxon>
        <taxon>Malacostraca</taxon>
        <taxon>Eumalacostraca</taxon>
        <taxon>Eucarida</taxon>
        <taxon>Decapoda</taxon>
        <taxon>Pleocyemata</taxon>
        <taxon>Brachyura</taxon>
        <taxon>Eubrachyura</taxon>
        <taxon>Portunoidea</taxon>
        <taxon>Portunidae</taxon>
        <taxon>Portuninae</taxon>
        <taxon>Portunus</taxon>
    </lineage>
</organism>
<dbReference type="InterPro" id="IPR011009">
    <property type="entry name" value="Kinase-like_dom_sf"/>
</dbReference>
<dbReference type="Proteomes" id="UP000324222">
    <property type="component" value="Unassembled WGS sequence"/>
</dbReference>
<evidence type="ECO:0008006" key="3">
    <source>
        <dbReference type="Google" id="ProtNLM"/>
    </source>
</evidence>
<keyword evidence="2" id="KW-1185">Reference proteome</keyword>
<proteinExistence type="predicted"/>
<dbReference type="SUPFAM" id="SSF56112">
    <property type="entry name" value="Protein kinase-like (PK-like)"/>
    <property type="match status" value="1"/>
</dbReference>
<comment type="caution">
    <text evidence="1">The sequence shown here is derived from an EMBL/GenBank/DDBJ whole genome shotgun (WGS) entry which is preliminary data.</text>
</comment>